<evidence type="ECO:0000256" key="3">
    <source>
        <dbReference type="RuleBase" id="RU363019"/>
    </source>
</evidence>
<evidence type="ECO:0000259" key="4">
    <source>
        <dbReference type="PROSITE" id="PS50072"/>
    </source>
</evidence>
<sequence length="114" mass="12898">GRIMFQLFSDICPKTCKNFLCLCSGEKGLGKTTGKKLCYKGSTFHRVVKNFMIQGGDFSEGNGKGGESIYGGYFKENVVFCKMKRKICLYECKRKFGFKDVSPKYLPGLTLRNF</sequence>
<dbReference type="InterPro" id="IPR020892">
    <property type="entry name" value="Cyclophilin-type_PPIase_CS"/>
</dbReference>
<dbReference type="GO" id="GO:0003755">
    <property type="term" value="F:peptidyl-prolyl cis-trans isomerase activity"/>
    <property type="evidence" value="ECO:0007669"/>
    <property type="project" value="UniProtKB-UniRule"/>
</dbReference>
<dbReference type="PANTHER" id="PTHR11071:SF257">
    <property type="entry name" value="NK-TUMOR RECOGNITION PROTEIN"/>
    <property type="match status" value="1"/>
</dbReference>
<dbReference type="PROSITE" id="PS00170">
    <property type="entry name" value="CSA_PPIASE_1"/>
    <property type="match status" value="1"/>
</dbReference>
<dbReference type="PANTHER" id="PTHR11071">
    <property type="entry name" value="PEPTIDYL-PROLYL CIS-TRANS ISOMERASE"/>
    <property type="match status" value="1"/>
</dbReference>
<dbReference type="Proteomes" id="UP000030759">
    <property type="component" value="Unassembled WGS sequence"/>
</dbReference>
<proteinExistence type="inferred from homology"/>
<protein>
    <recommendedName>
        <fullName evidence="3">Peptidyl-prolyl cis-trans isomerase</fullName>
        <shortName evidence="3">PPIase</shortName>
        <ecNumber evidence="3">5.2.1.8</ecNumber>
    </recommendedName>
</protein>
<accession>A0A061I9F0</accession>
<comment type="similarity">
    <text evidence="3">Belongs to the cyclophilin-type PPIase family.</text>
</comment>
<reference evidence="6" key="1">
    <citation type="journal article" date="2013" name="Nat. Biotechnol.">
        <title>Chinese hamster genome sequenced from sorted chromosomes.</title>
        <authorList>
            <person name="Brinkrolf K."/>
            <person name="Rupp O."/>
            <person name="Laux H."/>
            <person name="Kollin F."/>
            <person name="Ernst W."/>
            <person name="Linke B."/>
            <person name="Kofler R."/>
            <person name="Romand S."/>
            <person name="Hesse F."/>
            <person name="Budach W.E."/>
            <person name="Galosy S."/>
            <person name="Muller D."/>
            <person name="Noll T."/>
            <person name="Wienberg J."/>
            <person name="Jostock T."/>
            <person name="Leonard M."/>
            <person name="Grillari J."/>
            <person name="Tauch A."/>
            <person name="Goesmann A."/>
            <person name="Helk B."/>
            <person name="Mott J.E."/>
            <person name="Puhler A."/>
            <person name="Borth N."/>
        </authorList>
    </citation>
    <scope>NUCLEOTIDE SEQUENCE [LARGE SCALE GENOMIC DNA]</scope>
    <source>
        <strain evidence="6">17A/GY</strain>
    </source>
</reference>
<gene>
    <name evidence="5" type="ORF">H671_4g12549</name>
</gene>
<dbReference type="PRINTS" id="PR00153">
    <property type="entry name" value="CSAPPISMRASE"/>
</dbReference>
<dbReference type="GO" id="GO:0005739">
    <property type="term" value="C:mitochondrion"/>
    <property type="evidence" value="ECO:0007669"/>
    <property type="project" value="TreeGrafter"/>
</dbReference>
<dbReference type="Gene3D" id="2.40.100.10">
    <property type="entry name" value="Cyclophilin-like"/>
    <property type="match status" value="1"/>
</dbReference>
<evidence type="ECO:0000313" key="5">
    <source>
        <dbReference type="EMBL" id="ERE75555.1"/>
    </source>
</evidence>
<keyword evidence="1 3" id="KW-0697">Rotamase</keyword>
<keyword evidence="2 3" id="KW-0413">Isomerase</keyword>
<dbReference type="PROSITE" id="PS50072">
    <property type="entry name" value="CSA_PPIASE_2"/>
    <property type="match status" value="1"/>
</dbReference>
<comment type="catalytic activity">
    <reaction evidence="3">
        <text>[protein]-peptidylproline (omega=180) = [protein]-peptidylproline (omega=0)</text>
        <dbReference type="Rhea" id="RHEA:16237"/>
        <dbReference type="Rhea" id="RHEA-COMP:10747"/>
        <dbReference type="Rhea" id="RHEA-COMP:10748"/>
        <dbReference type="ChEBI" id="CHEBI:83833"/>
        <dbReference type="ChEBI" id="CHEBI:83834"/>
        <dbReference type="EC" id="5.2.1.8"/>
    </reaction>
</comment>
<dbReference type="InterPro" id="IPR029000">
    <property type="entry name" value="Cyclophilin-like_dom_sf"/>
</dbReference>
<name>A0A061I9F0_CRIGR</name>
<comment type="function">
    <text evidence="3">PPIases accelerate the folding of proteins. It catalyzes the cis-trans isomerization of proline imidic peptide bonds in oligopeptides.</text>
</comment>
<dbReference type="GO" id="GO:0006457">
    <property type="term" value="P:protein folding"/>
    <property type="evidence" value="ECO:0007669"/>
    <property type="project" value="InterPro"/>
</dbReference>
<dbReference type="SUPFAM" id="SSF50891">
    <property type="entry name" value="Cyclophilin-like"/>
    <property type="match status" value="1"/>
</dbReference>
<dbReference type="InterPro" id="IPR002130">
    <property type="entry name" value="Cyclophilin-type_PPIase_dom"/>
</dbReference>
<organism evidence="5 6">
    <name type="scientific">Cricetulus griseus</name>
    <name type="common">Chinese hamster</name>
    <name type="synonym">Cricetulus barabensis griseus</name>
    <dbReference type="NCBI Taxonomy" id="10029"/>
    <lineage>
        <taxon>Eukaryota</taxon>
        <taxon>Metazoa</taxon>
        <taxon>Chordata</taxon>
        <taxon>Craniata</taxon>
        <taxon>Vertebrata</taxon>
        <taxon>Euteleostomi</taxon>
        <taxon>Mammalia</taxon>
        <taxon>Eutheria</taxon>
        <taxon>Euarchontoglires</taxon>
        <taxon>Glires</taxon>
        <taxon>Rodentia</taxon>
        <taxon>Myomorpha</taxon>
        <taxon>Muroidea</taxon>
        <taxon>Cricetidae</taxon>
        <taxon>Cricetinae</taxon>
        <taxon>Cricetulus</taxon>
    </lineage>
</organism>
<evidence type="ECO:0000313" key="6">
    <source>
        <dbReference type="Proteomes" id="UP000030759"/>
    </source>
</evidence>
<feature type="non-terminal residue" evidence="5">
    <location>
        <position position="1"/>
    </location>
</feature>
<dbReference type="Pfam" id="PF00160">
    <property type="entry name" value="Pro_isomerase"/>
    <property type="match status" value="1"/>
</dbReference>
<dbReference type="EC" id="5.2.1.8" evidence="3"/>
<dbReference type="AlphaFoldDB" id="A0A061I9F0"/>
<dbReference type="EMBL" id="KE675419">
    <property type="protein sequence ID" value="ERE75555.1"/>
    <property type="molecule type" value="Genomic_DNA"/>
</dbReference>
<feature type="domain" description="PPIase cyclophilin-type" evidence="4">
    <location>
        <begin position="1"/>
        <end position="77"/>
    </location>
</feature>
<evidence type="ECO:0000256" key="1">
    <source>
        <dbReference type="ARBA" id="ARBA00023110"/>
    </source>
</evidence>
<dbReference type="GO" id="GO:0016018">
    <property type="term" value="F:cyclosporin A binding"/>
    <property type="evidence" value="ECO:0007669"/>
    <property type="project" value="TreeGrafter"/>
</dbReference>
<evidence type="ECO:0000256" key="2">
    <source>
        <dbReference type="ARBA" id="ARBA00023235"/>
    </source>
</evidence>